<keyword evidence="2" id="KW-1185">Reference proteome</keyword>
<gene>
    <name evidence="1" type="ORF">T07_10307</name>
</gene>
<reference evidence="1 2" key="1">
    <citation type="submission" date="2015-01" db="EMBL/GenBank/DDBJ databases">
        <title>Evolution of Trichinella species and genotypes.</title>
        <authorList>
            <person name="Korhonen P.K."/>
            <person name="Edoardo P."/>
            <person name="Giuseppe L.R."/>
            <person name="Gasser R.B."/>
        </authorList>
    </citation>
    <scope>NUCLEOTIDE SEQUENCE [LARGE SCALE GENOMIC DNA]</scope>
    <source>
        <strain evidence="1">ISS37</strain>
    </source>
</reference>
<dbReference type="EMBL" id="JYDL01000008">
    <property type="protein sequence ID" value="KRX26163.1"/>
    <property type="molecule type" value="Genomic_DNA"/>
</dbReference>
<name>A0A0V0SIA1_9BILA</name>
<sequence length="74" mass="8704">MLYNAKGFYPLKSVEAICRTIYFKAFWLFVYQKPNKVEQHSIPSSIDMDQWSKPGELIFASIFQLVVRNRFPIG</sequence>
<dbReference type="AlphaFoldDB" id="A0A0V0SIA1"/>
<organism evidence="1 2">
    <name type="scientific">Trichinella nelsoni</name>
    <dbReference type="NCBI Taxonomy" id="6336"/>
    <lineage>
        <taxon>Eukaryota</taxon>
        <taxon>Metazoa</taxon>
        <taxon>Ecdysozoa</taxon>
        <taxon>Nematoda</taxon>
        <taxon>Enoplea</taxon>
        <taxon>Dorylaimia</taxon>
        <taxon>Trichinellida</taxon>
        <taxon>Trichinellidae</taxon>
        <taxon>Trichinella</taxon>
    </lineage>
</organism>
<proteinExistence type="predicted"/>
<evidence type="ECO:0000313" key="1">
    <source>
        <dbReference type="EMBL" id="KRX26163.1"/>
    </source>
</evidence>
<comment type="caution">
    <text evidence="1">The sequence shown here is derived from an EMBL/GenBank/DDBJ whole genome shotgun (WGS) entry which is preliminary data.</text>
</comment>
<dbReference type="Proteomes" id="UP000054630">
    <property type="component" value="Unassembled WGS sequence"/>
</dbReference>
<evidence type="ECO:0000313" key="2">
    <source>
        <dbReference type="Proteomes" id="UP000054630"/>
    </source>
</evidence>
<accession>A0A0V0SIA1</accession>
<protein>
    <submittedName>
        <fullName evidence="1">Uncharacterized protein</fullName>
    </submittedName>
</protein>